<name>A0A250K1E8_9BACT</name>
<dbReference type="KEGG" id="mmas:MYMAC_005487"/>
<dbReference type="RefSeq" id="WP_095960245.1">
    <property type="nucleotide sequence ID" value="NZ_CP022203.1"/>
</dbReference>
<dbReference type="OrthoDB" id="5292660at2"/>
<dbReference type="Proteomes" id="UP000217343">
    <property type="component" value="Chromosome"/>
</dbReference>
<protein>
    <recommendedName>
        <fullName evidence="3">Gamma-glutamylcyclotransferase</fullName>
    </recommendedName>
</protein>
<evidence type="ECO:0008006" key="3">
    <source>
        <dbReference type="Google" id="ProtNLM"/>
    </source>
</evidence>
<gene>
    <name evidence="1" type="ORF">MYMAC_005487</name>
</gene>
<evidence type="ECO:0000313" key="2">
    <source>
        <dbReference type="Proteomes" id="UP000217343"/>
    </source>
</evidence>
<organism evidence="1 2">
    <name type="scientific">Corallococcus macrosporus DSM 14697</name>
    <dbReference type="NCBI Taxonomy" id="1189310"/>
    <lineage>
        <taxon>Bacteria</taxon>
        <taxon>Pseudomonadati</taxon>
        <taxon>Myxococcota</taxon>
        <taxon>Myxococcia</taxon>
        <taxon>Myxococcales</taxon>
        <taxon>Cystobacterineae</taxon>
        <taxon>Myxococcaceae</taxon>
        <taxon>Corallococcus</taxon>
    </lineage>
</organism>
<dbReference type="EMBL" id="CP022203">
    <property type="protein sequence ID" value="ATB49833.1"/>
    <property type="molecule type" value="Genomic_DNA"/>
</dbReference>
<reference evidence="1 2" key="1">
    <citation type="submission" date="2017-06" db="EMBL/GenBank/DDBJ databases">
        <title>Sequencing and comparative analysis of myxobacterial genomes.</title>
        <authorList>
            <person name="Rupp O."/>
            <person name="Goesmann A."/>
            <person name="Sogaard-Andersen L."/>
        </authorList>
    </citation>
    <scope>NUCLEOTIDE SEQUENCE [LARGE SCALE GENOMIC DNA]</scope>
    <source>
        <strain evidence="1 2">DSM 14697</strain>
    </source>
</reference>
<sequence>MAAGPPASRPWFAYSLDLAPVIARERLPGLPPIPDVLEGELAEALDVDVVYDVASAAWGGKVARLVDSPGRKLPGMLRRVPPEAWDALARLESAMAGATEARPVKVRTFTGAVLTAQAFTPAAPTAPAQGLVSESFLVTLALSAEQAGLSPEHVERLQAEARIVQALQKAGPGALAPSQAPGKKE</sequence>
<evidence type="ECO:0000313" key="1">
    <source>
        <dbReference type="EMBL" id="ATB49833.1"/>
    </source>
</evidence>
<keyword evidence="2" id="KW-1185">Reference proteome</keyword>
<dbReference type="Gene3D" id="3.10.490.10">
    <property type="entry name" value="Gamma-glutamyl cyclotransferase-like"/>
    <property type="match status" value="1"/>
</dbReference>
<dbReference type="AlphaFoldDB" id="A0A250K1E8"/>
<proteinExistence type="predicted"/>
<accession>A0A250K1E8</accession>